<dbReference type="EMBL" id="RXMA01000008">
    <property type="protein sequence ID" value="RTR20628.1"/>
    <property type="molecule type" value="Genomic_DNA"/>
</dbReference>
<dbReference type="InterPro" id="IPR021457">
    <property type="entry name" value="DUF3108"/>
</dbReference>
<dbReference type="OrthoDB" id="7630100at2"/>
<dbReference type="AlphaFoldDB" id="A0A431VHL2"/>
<dbReference type="Proteomes" id="UP000277007">
    <property type="component" value="Unassembled WGS sequence"/>
</dbReference>
<name>A0A431VHL2_9PROT</name>
<dbReference type="Pfam" id="PF11306">
    <property type="entry name" value="DUF3108"/>
    <property type="match status" value="1"/>
</dbReference>
<evidence type="ECO:0000313" key="2">
    <source>
        <dbReference type="Proteomes" id="UP000277007"/>
    </source>
</evidence>
<accession>A0A431VHL2</accession>
<evidence type="ECO:0000313" key="1">
    <source>
        <dbReference type="EMBL" id="RTR20628.1"/>
    </source>
</evidence>
<organism evidence="1 2">
    <name type="scientific">Azospirillum griseum</name>
    <dbReference type="NCBI Taxonomy" id="2496639"/>
    <lineage>
        <taxon>Bacteria</taxon>
        <taxon>Pseudomonadati</taxon>
        <taxon>Pseudomonadota</taxon>
        <taxon>Alphaproteobacteria</taxon>
        <taxon>Rhodospirillales</taxon>
        <taxon>Azospirillaceae</taxon>
        <taxon>Azospirillum</taxon>
    </lineage>
</organism>
<keyword evidence="2" id="KW-1185">Reference proteome</keyword>
<gene>
    <name evidence="1" type="ORF">EJ903_10960</name>
</gene>
<protein>
    <submittedName>
        <fullName evidence="1">DUF3108 domain-containing protein</fullName>
    </submittedName>
</protein>
<reference evidence="1 2" key="1">
    <citation type="submission" date="2018-12" db="EMBL/GenBank/DDBJ databases">
        <authorList>
            <person name="Yang Y."/>
        </authorList>
    </citation>
    <scope>NUCLEOTIDE SEQUENCE [LARGE SCALE GENOMIC DNA]</scope>
    <source>
        <strain evidence="1 2">L-25-5w-1</strain>
    </source>
</reference>
<comment type="caution">
    <text evidence="1">The sequence shown here is derived from an EMBL/GenBank/DDBJ whole genome shotgun (WGS) entry which is preliminary data.</text>
</comment>
<sequence length="320" mass="34606">MGGFLGPSPMGVKQEIHSVRKVFWPTPQHRPRHITPVRARPWWWIAVWLLLAVNGLAAEDATAAAPLTARYRVHVGGIAVLDATVRLDLTDRAYRIDVTAENGGFLAKILPWKTDSHSEGVRESGGLRPLRHRQSSVFREKPRSVALDYAADGALTATVLPPPQEDDRAPVPPDLQRGALDPLSAGLLALLAVGDGNACARTVPVFDGRRRYDLRFDPGGMRPLAASRYSIFSGVAQECRLSVIPIAGQAKSSSALTAFWRRDDDPSPRPAGPPTDLWLAPLLPGAPPLPVRMESDSAFGAVVIHLIGLTREGDPPRAIP</sequence>
<proteinExistence type="predicted"/>